<feature type="region of interest" description="Disordered" evidence="1">
    <location>
        <begin position="84"/>
        <end position="104"/>
    </location>
</feature>
<keyword evidence="5" id="KW-1185">Reference proteome</keyword>
<feature type="signal peptide" evidence="2">
    <location>
        <begin position="1"/>
        <end position="26"/>
    </location>
</feature>
<evidence type="ECO:0000256" key="2">
    <source>
        <dbReference type="SAM" id="SignalP"/>
    </source>
</evidence>
<dbReference type="Pfam" id="PF03983">
    <property type="entry name" value="SHD1"/>
    <property type="match status" value="1"/>
</dbReference>
<evidence type="ECO:0000256" key="1">
    <source>
        <dbReference type="SAM" id="MobiDB-lite"/>
    </source>
</evidence>
<protein>
    <recommendedName>
        <fullName evidence="3">SLA1 homology domain-containing protein</fullName>
    </recommendedName>
</protein>
<dbReference type="RefSeq" id="WP_150077703.1">
    <property type="nucleotide sequence ID" value="NZ_VWOX01000010.1"/>
</dbReference>
<sequence length="416" mass="45360">MQFTNPRGIAVCLLIGFSALSPRAFSQVPRTWQDNSGKFSVQAVLISQTPNTVRLKTAAGQVINVPKARLSQSDIDYLESSGKSAKKRSASDAERALDTSLAGPPIQRQSEETLASFLKRVGSPVFIDRRGLNQAGIPADVPVNSDVAAASLSEQLDTVLAEKQLAWYRLRTALVVTSIKKAARDSIEVFAYRIPIPRNDFSAVSQKLQSVEPSSWEAMGGRGSVVPLPNFVVIRQTGEIHRKLAQQLQLRPIPHRFVHPLDNAVVAIELDNGTLDEFAEQLQSQINRKVRLSESLSTDLAITADLDQVSAADALNLVLGQIDCQWLERPNELEFVPADYAQEQLEQRRVNVPFASTPMASLVVNAIMTLVEPSSWKPLGGPGQIQPIGGKIFQVSQSQPTFRELNQLLADLGGAG</sequence>
<dbReference type="GO" id="GO:0030674">
    <property type="term" value="F:protein-macromolecule adaptor activity"/>
    <property type="evidence" value="ECO:0007669"/>
    <property type="project" value="InterPro"/>
</dbReference>
<evidence type="ECO:0000313" key="4">
    <source>
        <dbReference type="EMBL" id="KAA5541320.1"/>
    </source>
</evidence>
<keyword evidence="2" id="KW-0732">Signal</keyword>
<dbReference type="GO" id="GO:0008092">
    <property type="term" value="F:cytoskeletal protein binding"/>
    <property type="evidence" value="ECO:0007669"/>
    <property type="project" value="InterPro"/>
</dbReference>
<evidence type="ECO:0000259" key="3">
    <source>
        <dbReference type="Pfam" id="PF03983"/>
    </source>
</evidence>
<organism evidence="4 5">
    <name type="scientific">Roseiconus nitratireducens</name>
    <dbReference type="NCBI Taxonomy" id="2605748"/>
    <lineage>
        <taxon>Bacteria</taxon>
        <taxon>Pseudomonadati</taxon>
        <taxon>Planctomycetota</taxon>
        <taxon>Planctomycetia</taxon>
        <taxon>Pirellulales</taxon>
        <taxon>Pirellulaceae</taxon>
        <taxon>Roseiconus</taxon>
    </lineage>
</organism>
<comment type="caution">
    <text evidence="4">The sequence shown here is derived from an EMBL/GenBank/DDBJ whole genome shotgun (WGS) entry which is preliminary data.</text>
</comment>
<reference evidence="4 5" key="1">
    <citation type="submission" date="2019-08" db="EMBL/GenBank/DDBJ databases">
        <authorList>
            <person name="Dhanesh K."/>
            <person name="Kumar G."/>
            <person name="Sasikala C."/>
            <person name="Venkata Ramana C."/>
        </authorList>
    </citation>
    <scope>NUCLEOTIDE SEQUENCE [LARGE SCALE GENOMIC DNA]</scope>
    <source>
        <strain evidence="4 5">JC645</strain>
    </source>
</reference>
<evidence type="ECO:0000313" key="5">
    <source>
        <dbReference type="Proteomes" id="UP000324479"/>
    </source>
</evidence>
<dbReference type="AlphaFoldDB" id="A0A5M6D402"/>
<dbReference type="GO" id="GO:0042802">
    <property type="term" value="F:identical protein binding"/>
    <property type="evidence" value="ECO:0007669"/>
    <property type="project" value="InterPro"/>
</dbReference>
<dbReference type="Gene3D" id="2.30.30.700">
    <property type="entry name" value="SLA1 homology domain 1"/>
    <property type="match status" value="1"/>
</dbReference>
<dbReference type="GO" id="GO:0043130">
    <property type="term" value="F:ubiquitin binding"/>
    <property type="evidence" value="ECO:0007669"/>
    <property type="project" value="InterPro"/>
</dbReference>
<dbReference type="Proteomes" id="UP000324479">
    <property type="component" value="Unassembled WGS sequence"/>
</dbReference>
<dbReference type="InterPro" id="IPR007131">
    <property type="entry name" value="SHD1"/>
</dbReference>
<feature type="chain" id="PRO_5024465287" description="SLA1 homology domain-containing protein" evidence="2">
    <location>
        <begin position="27"/>
        <end position="416"/>
    </location>
</feature>
<name>A0A5M6D402_9BACT</name>
<accession>A0A5M6D402</accession>
<gene>
    <name evidence="4" type="ORF">FYK55_17235</name>
</gene>
<proteinExistence type="predicted"/>
<feature type="domain" description="SLA1 homology" evidence="3">
    <location>
        <begin position="28"/>
        <end position="81"/>
    </location>
</feature>
<dbReference type="EMBL" id="VWOX01000010">
    <property type="protein sequence ID" value="KAA5541320.1"/>
    <property type="molecule type" value="Genomic_DNA"/>
</dbReference>